<reference evidence="1" key="1">
    <citation type="submission" date="2020-05" db="EMBL/GenBank/DDBJ databases">
        <authorList>
            <person name="Chiriac C."/>
            <person name="Salcher M."/>
            <person name="Ghai R."/>
            <person name="Kavagutti S V."/>
        </authorList>
    </citation>
    <scope>NUCLEOTIDE SEQUENCE</scope>
</reference>
<accession>A0A6J7WVR7</accession>
<sequence>MKQYCVFSSNDMFEHVINWILQNKLQYTVHKTGIIFGIPDELMIEFKGKWNAYCSDVKE</sequence>
<name>A0A6J7WVR7_9CAUD</name>
<dbReference type="EMBL" id="LR798293">
    <property type="protein sequence ID" value="CAB5220935.1"/>
    <property type="molecule type" value="Genomic_DNA"/>
</dbReference>
<evidence type="ECO:0000313" key="1">
    <source>
        <dbReference type="EMBL" id="CAB5220935.1"/>
    </source>
</evidence>
<protein>
    <submittedName>
        <fullName evidence="1">Uncharacterized protein</fullName>
    </submittedName>
</protein>
<proteinExistence type="predicted"/>
<organism evidence="1">
    <name type="scientific">uncultured Caudovirales phage</name>
    <dbReference type="NCBI Taxonomy" id="2100421"/>
    <lineage>
        <taxon>Viruses</taxon>
        <taxon>Duplodnaviria</taxon>
        <taxon>Heunggongvirae</taxon>
        <taxon>Uroviricota</taxon>
        <taxon>Caudoviricetes</taxon>
        <taxon>Peduoviridae</taxon>
        <taxon>Maltschvirus</taxon>
        <taxon>Maltschvirus maltsch</taxon>
    </lineage>
</organism>
<gene>
    <name evidence="1" type="ORF">UFOVP240_57</name>
</gene>